<keyword evidence="1" id="KW-0175">Coiled coil</keyword>
<evidence type="ECO:0000313" key="4">
    <source>
        <dbReference type="Proteomes" id="UP001196980"/>
    </source>
</evidence>
<accession>A0ABS6S3U8</accession>
<keyword evidence="4" id="KW-1185">Reference proteome</keyword>
<evidence type="ECO:0000256" key="2">
    <source>
        <dbReference type="SAM" id="MobiDB-lite"/>
    </source>
</evidence>
<dbReference type="EMBL" id="JABXWD010000642">
    <property type="protein sequence ID" value="MBV6343527.1"/>
    <property type="molecule type" value="Genomic_DNA"/>
</dbReference>
<organism evidence="3 4">
    <name type="scientific">Candidatus Magnetobacterium casense</name>
    <dbReference type="NCBI Taxonomy" id="1455061"/>
    <lineage>
        <taxon>Bacteria</taxon>
        <taxon>Pseudomonadati</taxon>
        <taxon>Nitrospirota</taxon>
        <taxon>Thermodesulfovibrionia</taxon>
        <taxon>Thermodesulfovibrionales</taxon>
        <taxon>Candidatus Magnetobacteriaceae</taxon>
        <taxon>Candidatus Magnetobacterium</taxon>
    </lineage>
</organism>
<feature type="region of interest" description="Disordered" evidence="2">
    <location>
        <begin position="1"/>
        <end position="20"/>
    </location>
</feature>
<feature type="coiled-coil region" evidence="1">
    <location>
        <begin position="23"/>
        <end position="64"/>
    </location>
</feature>
<proteinExistence type="predicted"/>
<sequence>MTDYQNGHEPPTTQDPIFRDMISRERSNRIAELEAEIARLTSERDRAVEALQAVELELDDMEHKSNHRGRETRSIMLFWAERIRRAMTRDRKKEKK</sequence>
<dbReference type="Proteomes" id="UP001196980">
    <property type="component" value="Unassembled WGS sequence"/>
</dbReference>
<dbReference type="RefSeq" id="WP_218254142.1">
    <property type="nucleotide sequence ID" value="NZ_JABXWD010000642.1"/>
</dbReference>
<comment type="caution">
    <text evidence="3">The sequence shown here is derived from an EMBL/GenBank/DDBJ whole genome shotgun (WGS) entry which is preliminary data.</text>
</comment>
<evidence type="ECO:0000256" key="1">
    <source>
        <dbReference type="SAM" id="Coils"/>
    </source>
</evidence>
<evidence type="ECO:0000313" key="3">
    <source>
        <dbReference type="EMBL" id="MBV6343527.1"/>
    </source>
</evidence>
<protein>
    <submittedName>
        <fullName evidence="3">Uncharacterized protein</fullName>
    </submittedName>
</protein>
<reference evidence="3 4" key="1">
    <citation type="journal article" date="2020" name="J Geophys Res Biogeosci">
        <title>Magnetotaxis as an Adaptation to Enable Bacterial Shuttling of Microbial Sulfur and Sulfur Cycling Across Aquatic Oxic#Anoxic Interfaces.</title>
        <authorList>
            <person name="Li J."/>
            <person name="Liu P."/>
            <person name="Wang J."/>
            <person name="Roberts A.P."/>
            <person name="Pan Y."/>
        </authorList>
    </citation>
    <scope>NUCLEOTIDE SEQUENCE [LARGE SCALE GENOMIC DNA]</scope>
    <source>
        <strain evidence="3 4">MYR-1_YQ</strain>
    </source>
</reference>
<gene>
    <name evidence="3" type="ORF">HWQ67_18310</name>
</gene>
<name>A0ABS6S3U8_9BACT</name>